<dbReference type="EMBL" id="OOFM01000005">
    <property type="protein sequence ID" value="SPL66366.1"/>
    <property type="molecule type" value="Genomic_DNA"/>
</dbReference>
<organism evidence="1 2">
    <name type="scientific">Ochrobactrum soli</name>
    <dbReference type="NCBI Taxonomy" id="2448455"/>
    <lineage>
        <taxon>Bacteria</taxon>
        <taxon>Pseudomonadati</taxon>
        <taxon>Pseudomonadota</taxon>
        <taxon>Alphaproteobacteria</taxon>
        <taxon>Hyphomicrobiales</taxon>
        <taxon>Brucellaceae</taxon>
        <taxon>Brucella/Ochrobactrum group</taxon>
        <taxon>Ochrobactrum</taxon>
    </lineage>
</organism>
<reference evidence="2" key="1">
    <citation type="submission" date="2017-12" db="EMBL/GenBank/DDBJ databases">
        <authorList>
            <person name="Diaz M."/>
        </authorList>
    </citation>
    <scope>NUCLEOTIDE SEQUENCE [LARGE SCALE GENOMIC DNA]</scope>
    <source>
        <strain evidence="2">FI11154</strain>
    </source>
</reference>
<evidence type="ECO:0000313" key="1">
    <source>
        <dbReference type="EMBL" id="SPL66366.1"/>
    </source>
</evidence>
<gene>
    <name evidence="1" type="ORF">OHAE_2233</name>
</gene>
<name>A0A2P9HQF5_9HYPH</name>
<proteinExistence type="predicted"/>
<sequence length="48" mass="5220">MDWEDEAGVGRLRAAGSMRGAGTAEELLIDDGFIWFSCSELAPFWTPG</sequence>
<dbReference type="Proteomes" id="UP000246073">
    <property type="component" value="Unassembled WGS sequence"/>
</dbReference>
<protein>
    <submittedName>
        <fullName evidence="1">Uncharacterized protein</fullName>
    </submittedName>
</protein>
<dbReference type="AlphaFoldDB" id="A0A2P9HQF5"/>
<accession>A0A2P9HQF5</accession>
<evidence type="ECO:0000313" key="2">
    <source>
        <dbReference type="Proteomes" id="UP000246073"/>
    </source>
</evidence>